<dbReference type="InterPro" id="IPR044855">
    <property type="entry name" value="CoA-Trfase_III_dom3_sf"/>
</dbReference>
<organism evidence="3">
    <name type="scientific">uncultured Acidimicrobiales bacterium</name>
    <dbReference type="NCBI Taxonomy" id="310071"/>
    <lineage>
        <taxon>Bacteria</taxon>
        <taxon>Bacillati</taxon>
        <taxon>Actinomycetota</taxon>
        <taxon>Acidimicrobiia</taxon>
        <taxon>Acidimicrobiales</taxon>
        <taxon>environmental samples</taxon>
    </lineage>
</organism>
<dbReference type="InterPro" id="IPR023606">
    <property type="entry name" value="CoA-Trfase_III_dom_1_sf"/>
</dbReference>
<proteinExistence type="predicted"/>
<evidence type="ECO:0000313" key="3">
    <source>
        <dbReference type="EMBL" id="CAA9215630.1"/>
    </source>
</evidence>
<keyword evidence="1" id="KW-0808">Transferase</keyword>
<dbReference type="Gene3D" id="3.40.50.10540">
    <property type="entry name" value="Crotonobetainyl-coa:carnitine coa-transferase, domain 1"/>
    <property type="match status" value="2"/>
</dbReference>
<dbReference type="InterPro" id="IPR003673">
    <property type="entry name" value="CoA-Trfase_fam_III"/>
</dbReference>
<gene>
    <name evidence="3" type="ORF">AVDCRST_MAG50-204</name>
</gene>
<dbReference type="PANTHER" id="PTHR48207:SF3">
    <property type="entry name" value="SUCCINATE--HYDROXYMETHYLGLUTARATE COA-TRANSFERASE"/>
    <property type="match status" value="1"/>
</dbReference>
<dbReference type="PANTHER" id="PTHR48207">
    <property type="entry name" value="SUCCINATE--HYDROXYMETHYLGLUTARATE COA-TRANSFERASE"/>
    <property type="match status" value="1"/>
</dbReference>
<evidence type="ECO:0000256" key="2">
    <source>
        <dbReference type="SAM" id="MobiDB-lite"/>
    </source>
</evidence>
<feature type="region of interest" description="Disordered" evidence="2">
    <location>
        <begin position="624"/>
        <end position="643"/>
    </location>
</feature>
<reference evidence="3" key="1">
    <citation type="submission" date="2020-02" db="EMBL/GenBank/DDBJ databases">
        <authorList>
            <person name="Meier V. D."/>
        </authorList>
    </citation>
    <scope>NUCLEOTIDE SEQUENCE</scope>
    <source>
        <strain evidence="3">AVDCRST_MAG50</strain>
    </source>
</reference>
<name>A0A6J4H957_9ACTN</name>
<dbReference type="Gene3D" id="3.30.1540.10">
    <property type="entry name" value="formyl-coa transferase, domain 3"/>
    <property type="match status" value="1"/>
</dbReference>
<dbReference type="EMBL" id="CADCTF010000014">
    <property type="protein sequence ID" value="CAA9215630.1"/>
    <property type="molecule type" value="Genomic_DNA"/>
</dbReference>
<sequence length="747" mass="79380">MDVPIAPLAGLRVLELASGIAGPYAGRLLAMLGATVVKVEPDGGDPARRQWIDDEAPPVPSPLWVHLAAGKRLVAADAADVDRAVRWAHLVIDDRVRASVVGGPLDPERLDRLQEHRPLVARVTAWGFDAEEPGTIADELLVQAASGLMSATGDDGRPPLRFPGWQSQYLAGGFTAAASLAVLGEGRHEVEATWIGSALTAVESGLATFLYAASAPGRRQDRLPNEQRAMQDGAFPSGAFACADGHVIPGTVRPVDWELQCGLYGRPDLQADERFQGRSRWQHRDALRAELQPWYDARSKREIFSAALGAGWAAAMVMTAEDALADPHLAERRLFSPVTGGADATVIGRPWRTDGVPAGQPVVLEEEGASNAWFADAVGQQPPPAAPAAPAMADLRVLELTWAWAGPFVGRFLGTLGADVVRIETGGRPDGWRTRMKWSRAGVEIPEGVDPESYTWDAAALFNTVNRNKRGVSIDLASDGGVDAFRRLLAVADVLVVNMTASVLADRGIEGDVLAAVERGLVAVTLPAVGATGPYRAMAGYGTLTEGMGGFAARFGYEDEGARVSSTYYPDDIAGLHATVAVLSGLAQRSSTGTGSFIDLSQQEVTWLQMGEGIPHKVLTGREAGRMGNREPGVPGSGVEADGDGWVAVVGDRREQVLTWSEGHRSGVLEARGAVERVEHPVTGERLYLGVPGTVDGRPLATRRPAPVFDQHTDEVLADWAGMEPAEVARLRAEKAVGTRPQVRPTA</sequence>
<dbReference type="InterPro" id="IPR050483">
    <property type="entry name" value="CoA-transferase_III_domain"/>
</dbReference>
<dbReference type="Pfam" id="PF02515">
    <property type="entry name" value="CoA_transf_3"/>
    <property type="match status" value="2"/>
</dbReference>
<dbReference type="AlphaFoldDB" id="A0A6J4H957"/>
<evidence type="ECO:0008006" key="4">
    <source>
        <dbReference type="Google" id="ProtNLM"/>
    </source>
</evidence>
<protein>
    <recommendedName>
        <fullName evidence="4">CAIB/BAIF family protein</fullName>
    </recommendedName>
</protein>
<dbReference type="GO" id="GO:0008410">
    <property type="term" value="F:CoA-transferase activity"/>
    <property type="evidence" value="ECO:0007669"/>
    <property type="project" value="TreeGrafter"/>
</dbReference>
<dbReference type="SUPFAM" id="SSF89796">
    <property type="entry name" value="CoA-transferase family III (CaiB/BaiF)"/>
    <property type="match status" value="2"/>
</dbReference>
<evidence type="ECO:0000256" key="1">
    <source>
        <dbReference type="ARBA" id="ARBA00022679"/>
    </source>
</evidence>
<accession>A0A6J4H957</accession>